<dbReference type="PANTHER" id="PTHR11063">
    <property type="entry name" value="GLUTAMATE SEMIALDEHYDE DEHYDROGENASE"/>
    <property type="match status" value="1"/>
</dbReference>
<dbReference type="NCBIfam" id="NF001221">
    <property type="entry name" value="PRK00197.1"/>
    <property type="match status" value="1"/>
</dbReference>
<evidence type="ECO:0000256" key="3">
    <source>
        <dbReference type="ARBA" id="ARBA00022650"/>
    </source>
</evidence>
<dbReference type="STRING" id="59843.A3958_19910"/>
<evidence type="ECO:0000256" key="7">
    <source>
        <dbReference type="HAMAP-Rule" id="MF_00412"/>
    </source>
</evidence>
<dbReference type="Proteomes" id="UP000076796">
    <property type="component" value="Unassembled WGS sequence"/>
</dbReference>
<comment type="subcellular location">
    <subcellularLocation>
        <location evidence="7">Cytoplasm</location>
    </subcellularLocation>
</comment>
<dbReference type="InterPro" id="IPR000965">
    <property type="entry name" value="GPR_dom"/>
</dbReference>
<dbReference type="EMBL" id="LWMH01000001">
    <property type="protein sequence ID" value="KZS48181.1"/>
    <property type="molecule type" value="Genomic_DNA"/>
</dbReference>
<proteinExistence type="inferred from homology"/>
<dbReference type="RefSeq" id="WP_063479203.1">
    <property type="nucleotide sequence ID" value="NZ_CP147845.1"/>
</dbReference>
<protein>
    <recommendedName>
        <fullName evidence="7">Gamma-glutamyl phosphate reductase</fullName>
        <shortName evidence="7">GPR</shortName>
        <ecNumber evidence="7">1.2.1.41</ecNumber>
    </recommendedName>
    <alternativeName>
        <fullName evidence="7">Glutamate-5-semialdehyde dehydrogenase</fullName>
    </alternativeName>
    <alternativeName>
        <fullName evidence="7">Glutamyl-gamma-semialdehyde dehydrogenase</fullName>
        <shortName evidence="7">GSA dehydrogenase</shortName>
    </alternativeName>
</protein>
<sequence>MSEVQNKAQLAKNAALRIGRLNTEEKNQALLIMADALIRRTADIIEANAEDLRRGKELGTSASLLDRLALNESRIEGIAEGLRQIVELPDPIGDTLESIDRPNGLSIVKKRVPIGVIGIIYEARPNVTVDAAGLCLKTGNAVVLRGGSSALSSNRKMIEVLHEAMERTALPKEALQLIEDPNRSSVDEMLKLNGLLDVIIPRGGSSLIQNVVMNATVPVIETGAGICHTYLDATAQPDMAAAISINAKVQRPSVCNSMETLLVHADYAKLHLTALAEEFRERNVELRGCQRTQAFAPWAALASSEDYATEYNDYILNIKIVDHLNEAIEHISNYGTKHSECIVTENEDHASRFLQEIDAAAVYHNASTRFTDGFEFGFGAEIGISTQKLHARGPMGLPALTSSKYVIIGSGQIRE</sequence>
<dbReference type="GO" id="GO:0005737">
    <property type="term" value="C:cytoplasm"/>
    <property type="evidence" value="ECO:0007669"/>
    <property type="project" value="UniProtKB-SubCell"/>
</dbReference>
<keyword evidence="5 7" id="KW-0560">Oxidoreductase</keyword>
<dbReference type="CDD" id="cd07079">
    <property type="entry name" value="ALDH_F18-19_ProA-GPR"/>
    <property type="match status" value="1"/>
</dbReference>
<dbReference type="InterPro" id="IPR016162">
    <property type="entry name" value="Ald_DH_N"/>
</dbReference>
<evidence type="ECO:0000256" key="5">
    <source>
        <dbReference type="ARBA" id="ARBA00023002"/>
    </source>
</evidence>
<dbReference type="InterPro" id="IPR016161">
    <property type="entry name" value="Ald_DH/histidinol_DH"/>
</dbReference>
<gene>
    <name evidence="7 9" type="primary">proA</name>
    <name evidence="9" type="ORF">AWU65_20725</name>
</gene>
<dbReference type="InterPro" id="IPR020593">
    <property type="entry name" value="G-glutamylP_reductase_CS"/>
</dbReference>
<dbReference type="SUPFAM" id="SSF53720">
    <property type="entry name" value="ALDH-like"/>
    <property type="match status" value="1"/>
</dbReference>
<dbReference type="Gene3D" id="3.40.309.10">
    <property type="entry name" value="Aldehyde Dehydrogenase, Chain A, domain 2"/>
    <property type="match status" value="1"/>
</dbReference>
<organism evidence="9 10">
    <name type="scientific">Paenibacillus glucanolyticus</name>
    <dbReference type="NCBI Taxonomy" id="59843"/>
    <lineage>
        <taxon>Bacteria</taxon>
        <taxon>Bacillati</taxon>
        <taxon>Bacillota</taxon>
        <taxon>Bacilli</taxon>
        <taxon>Bacillales</taxon>
        <taxon>Paenibacillaceae</taxon>
        <taxon>Paenibacillus</taxon>
    </lineage>
</organism>
<evidence type="ECO:0000313" key="9">
    <source>
        <dbReference type="EMBL" id="KZS48181.1"/>
    </source>
</evidence>
<feature type="domain" description="Aldehyde dehydrogenase" evidence="8">
    <location>
        <begin position="5"/>
        <end position="284"/>
    </location>
</feature>
<evidence type="ECO:0000256" key="2">
    <source>
        <dbReference type="ARBA" id="ARBA00022605"/>
    </source>
</evidence>
<comment type="catalytic activity">
    <reaction evidence="6 7">
        <text>L-glutamate 5-semialdehyde + phosphate + NADP(+) = L-glutamyl 5-phosphate + NADPH + H(+)</text>
        <dbReference type="Rhea" id="RHEA:19541"/>
        <dbReference type="ChEBI" id="CHEBI:15378"/>
        <dbReference type="ChEBI" id="CHEBI:43474"/>
        <dbReference type="ChEBI" id="CHEBI:57783"/>
        <dbReference type="ChEBI" id="CHEBI:58066"/>
        <dbReference type="ChEBI" id="CHEBI:58274"/>
        <dbReference type="ChEBI" id="CHEBI:58349"/>
        <dbReference type="EC" id="1.2.1.41"/>
    </reaction>
</comment>
<dbReference type="PANTHER" id="PTHR11063:SF8">
    <property type="entry name" value="DELTA-1-PYRROLINE-5-CARBOXYLATE SYNTHASE"/>
    <property type="match status" value="1"/>
</dbReference>
<dbReference type="PROSITE" id="PS01223">
    <property type="entry name" value="PROA"/>
    <property type="match status" value="1"/>
</dbReference>
<dbReference type="AlphaFoldDB" id="A0A163LJI5"/>
<evidence type="ECO:0000259" key="8">
    <source>
        <dbReference type="Pfam" id="PF00171"/>
    </source>
</evidence>
<dbReference type="PIRSF" id="PIRSF000151">
    <property type="entry name" value="GPR"/>
    <property type="match status" value="1"/>
</dbReference>
<comment type="similarity">
    <text evidence="7">Belongs to the gamma-glutamyl phosphate reductase family.</text>
</comment>
<evidence type="ECO:0000256" key="1">
    <source>
        <dbReference type="ARBA" id="ARBA00004985"/>
    </source>
</evidence>
<comment type="function">
    <text evidence="7">Catalyzes the NADPH-dependent reduction of L-glutamate 5-phosphate into L-glutamate 5-semialdehyde and phosphate. The product spontaneously undergoes cyclization to form 1-pyrroline-5-carboxylate.</text>
</comment>
<keyword evidence="3 7" id="KW-0641">Proline biosynthesis</keyword>
<dbReference type="InterPro" id="IPR012134">
    <property type="entry name" value="Glu-5-SA_DH"/>
</dbReference>
<name>A0A163LJI5_9BACL</name>
<dbReference type="Gene3D" id="3.40.605.10">
    <property type="entry name" value="Aldehyde Dehydrogenase, Chain A, domain 1"/>
    <property type="match status" value="1"/>
</dbReference>
<keyword evidence="7" id="KW-0963">Cytoplasm</keyword>
<keyword evidence="4 7" id="KW-0521">NADP</keyword>
<dbReference type="FunFam" id="3.40.309.10:FF:000006">
    <property type="entry name" value="Gamma-glutamyl phosphate reductase"/>
    <property type="match status" value="1"/>
</dbReference>
<accession>A0A163LJI5</accession>
<evidence type="ECO:0000256" key="4">
    <source>
        <dbReference type="ARBA" id="ARBA00022857"/>
    </source>
</evidence>
<comment type="pathway">
    <text evidence="1 7">Amino-acid biosynthesis; L-proline biosynthesis; L-glutamate 5-semialdehyde from L-glutamate: step 2/2.</text>
</comment>
<dbReference type="InterPro" id="IPR016163">
    <property type="entry name" value="Ald_DH_C"/>
</dbReference>
<dbReference type="GO" id="GO:0004350">
    <property type="term" value="F:glutamate-5-semialdehyde dehydrogenase activity"/>
    <property type="evidence" value="ECO:0007669"/>
    <property type="project" value="UniProtKB-UniRule"/>
</dbReference>
<dbReference type="OrthoDB" id="9809970at2"/>
<comment type="caution">
    <text evidence="9">The sequence shown here is derived from an EMBL/GenBank/DDBJ whole genome shotgun (WGS) entry which is preliminary data.</text>
</comment>
<dbReference type="InterPro" id="IPR015590">
    <property type="entry name" value="Aldehyde_DH_dom"/>
</dbReference>
<evidence type="ECO:0000256" key="6">
    <source>
        <dbReference type="ARBA" id="ARBA00049024"/>
    </source>
</evidence>
<dbReference type="UniPathway" id="UPA00098">
    <property type="reaction ID" value="UER00360"/>
</dbReference>
<keyword evidence="2 7" id="KW-0028">Amino-acid biosynthesis</keyword>
<dbReference type="EC" id="1.2.1.41" evidence="7"/>
<dbReference type="HAMAP" id="MF_00412">
    <property type="entry name" value="ProA"/>
    <property type="match status" value="1"/>
</dbReference>
<dbReference type="Pfam" id="PF00171">
    <property type="entry name" value="Aldedh"/>
    <property type="match status" value="1"/>
</dbReference>
<dbReference type="GeneID" id="97556309"/>
<dbReference type="GO" id="GO:0055129">
    <property type="term" value="P:L-proline biosynthetic process"/>
    <property type="evidence" value="ECO:0007669"/>
    <property type="project" value="UniProtKB-UniRule"/>
</dbReference>
<reference evidence="9" key="1">
    <citation type="journal article" date="2016" name="Genome Announc.">
        <title>Draft genomes of two strains of Paenibacillus glucanolyticus with capability to degrade lignocellulose.</title>
        <authorList>
            <person name="Mathews S.L."/>
            <person name="Pawlak J."/>
            <person name="Grunden A.M."/>
        </authorList>
    </citation>
    <scope>NUCLEOTIDE SEQUENCE [LARGE SCALE GENOMIC DNA]</scope>
    <source>
        <strain evidence="9">SLM1</strain>
    </source>
</reference>
<evidence type="ECO:0000313" key="10">
    <source>
        <dbReference type="Proteomes" id="UP000076796"/>
    </source>
</evidence>
<dbReference type="GO" id="GO:0050661">
    <property type="term" value="F:NADP binding"/>
    <property type="evidence" value="ECO:0007669"/>
    <property type="project" value="InterPro"/>
</dbReference>
<dbReference type="NCBIfam" id="TIGR00407">
    <property type="entry name" value="proA"/>
    <property type="match status" value="1"/>
</dbReference>
<keyword evidence="10" id="KW-1185">Reference proteome</keyword>